<dbReference type="CDD" id="cd10150">
    <property type="entry name" value="CobN_like"/>
    <property type="match status" value="1"/>
</dbReference>
<evidence type="ECO:0000256" key="7">
    <source>
        <dbReference type="ARBA" id="ARBA00023171"/>
    </source>
</evidence>
<protein>
    <recommendedName>
        <fullName evidence="2">magnesium chelatase</fullName>
        <ecNumber evidence="2">6.6.1.1</ecNumber>
    </recommendedName>
</protein>
<dbReference type="GO" id="GO:0016851">
    <property type="term" value="F:magnesium chelatase activity"/>
    <property type="evidence" value="ECO:0007669"/>
    <property type="project" value="UniProtKB-EC"/>
</dbReference>
<comment type="pathway">
    <text evidence="8">Porphyrin-containing compound metabolism.</text>
</comment>
<evidence type="ECO:0000256" key="1">
    <source>
        <dbReference type="ARBA" id="ARBA00010851"/>
    </source>
</evidence>
<evidence type="ECO:0000256" key="9">
    <source>
        <dbReference type="ARBA" id="ARBA00048693"/>
    </source>
</evidence>
<dbReference type="PANTHER" id="PTHR44119">
    <property type="entry name" value="MAGNESIUM-CHELATASE SUBUNIT CHLH, CHLOROPLASTIC"/>
    <property type="match status" value="1"/>
</dbReference>
<accession>B3QT56</accession>
<dbReference type="GO" id="GO:0015995">
    <property type="term" value="P:chlorophyll biosynthetic process"/>
    <property type="evidence" value="ECO:0007669"/>
    <property type="project" value="UniProtKB-KW"/>
</dbReference>
<dbReference type="STRING" id="517418.Ctha_1698"/>
<dbReference type="eggNOG" id="COG1429">
    <property type="taxonomic scope" value="Bacteria"/>
</dbReference>
<dbReference type="PANTHER" id="PTHR44119:SF1">
    <property type="entry name" value="MAGNESIUM-CHELATASE SUBUNIT CHLH, CHLOROPLASTIC"/>
    <property type="match status" value="1"/>
</dbReference>
<dbReference type="GO" id="GO:0005524">
    <property type="term" value="F:ATP binding"/>
    <property type="evidence" value="ECO:0007669"/>
    <property type="project" value="UniProtKB-KW"/>
</dbReference>
<dbReference type="OrthoDB" id="9757976at2"/>
<organism evidence="12 13">
    <name type="scientific">Chloroherpeton thalassium (strain ATCC 35110 / GB-78)</name>
    <dbReference type="NCBI Taxonomy" id="517418"/>
    <lineage>
        <taxon>Bacteria</taxon>
        <taxon>Pseudomonadati</taxon>
        <taxon>Chlorobiota</taxon>
        <taxon>Chlorobiia</taxon>
        <taxon>Chlorobiales</taxon>
        <taxon>Chloroherpetonaceae</taxon>
        <taxon>Chloroherpeton</taxon>
    </lineage>
</organism>
<evidence type="ECO:0000256" key="3">
    <source>
        <dbReference type="ARBA" id="ARBA00022531"/>
    </source>
</evidence>
<keyword evidence="6" id="KW-0067">ATP-binding</keyword>
<feature type="domain" description="CobN/magnesium chelatase" evidence="10">
    <location>
        <begin position="163"/>
        <end position="1254"/>
    </location>
</feature>
<dbReference type="NCBIfam" id="TIGR02025">
    <property type="entry name" value="BchH"/>
    <property type="match status" value="1"/>
</dbReference>
<keyword evidence="13" id="KW-1185">Reference proteome</keyword>
<dbReference type="HOGENOM" id="CLU_002017_1_2_10"/>
<dbReference type="InterPro" id="IPR022571">
    <property type="entry name" value="Mg_chelatase_H_N"/>
</dbReference>
<dbReference type="Pfam" id="PF02514">
    <property type="entry name" value="CobN-Mg_chel"/>
    <property type="match status" value="1"/>
</dbReference>
<sequence length="1277" mass="143505">MSEMKKIVAVLGMEQYSRRIWTEVKQMLAGEAIVCQYTDIDLENKNPKLAEDISSADCIFASMINFRDQVEWFQEHIEKANVPVVFIFESMPEAMELTKVGSYVVKGGGGGMPDMVKKVAKLLVKGRDEDSLYGYVKLLKLMRTMLPLIPKKAKDFKNWMQVYAYWTNPSAVNIANMFRLILCEYFDMKLKVEAVVDIPTMGLYHPEGEDMFKDMSAFNKWSKKRAKTTGLTAKDAPRIGLIFFRKHLLQEKAYIDDTIKAFEKSGLFVYPVFVMGVEGHVVVRDWLTKEGIDVLVNMMGFGLVGGPAGSTKPGTSTAARDEILRTLNVPYIVAQPLFMQDFESWERVGVAPMQTTITYSLPEMDGAISPIVLGALNDGRIDTVPNRLNRLVHLCNKWATLRRKANKEKKLAFIVYDYPPGLGKKASAALLDVPTTLLEILQRLKKEGYHVGELPATAEDLLKQLDKATDHQAQVGEKDALCVSKSEFATLTTQHERERIENRWGAFPGDIVPMGDDKVFLGGIQFGNIFIGVQPRLGVHGDPMRLIFDKENTPHHQYIAFYRWLSRSLNADAMIHVGMHGSVEWMPGLQLGLTENCWPDALCGELPHLYIYPVNNPSEANMAKRRGLATMISHAIPPLSRSGLYKELPALKEMLDDYRERGLDKTADEETQEAVLQKVAQLNLNDDCPRVQGESFSDYLSRLYIYLRELENRLISNSLHVFGKAAPIESQIVTVTETLKVRGNGNALPSIFLKTMPEGMMYQNSYSVLAAHSRQGEQKAIELREKIDDACKNFVQKAIFEHTHPKEIFGQLTQNAPVTEEMAGALDSALREGRQIVKALEDNSGEMNAIVHVLNGGYLPAGPGGDIIRDGANVLPTGRNIHAIDPWRIPSEAAFTRGTQIADSIVKRHYEENGGLYPETIAQVLWGLDTIKTKGEAVAVIIRLMGGQPAYDAQGKISHYELIPLEKLGRPRIDVVMQLSPVFRDTFGILMNHLDKLVQEAAKADEPHDMNYIKKHVDEALANGAEFESATARQFTQAPGAYGTYVDDMVEDSAWESEEDLDNVFIRRNAYAYGGKRHGAKETEILKGLMSTVDRVVHQVDSVEFGISDIDHYFSSSGSLQLSARRNNPRAQQNDIKLNYVEAFTADVKIDDVDTALRVEYRTKLLNPKWYEGMLQHGHSGATEISNRFTYMLGWDAVTKSVDDWVYKKAAETYAFDPNMRERLMKANPQAMKNIVGRLLEANGRGMWEADQDTIDQLQELYSDLEDRLEGIQQEEA</sequence>
<dbReference type="InterPro" id="IPR011771">
    <property type="entry name" value="BchH"/>
</dbReference>
<dbReference type="EC" id="6.6.1.1" evidence="2"/>
<dbReference type="Pfam" id="PF11965">
    <property type="entry name" value="DUF3479"/>
    <property type="match status" value="1"/>
</dbReference>
<evidence type="ECO:0000256" key="5">
    <source>
        <dbReference type="ARBA" id="ARBA00022741"/>
    </source>
</evidence>
<reference evidence="12 13" key="1">
    <citation type="submission" date="2008-06" db="EMBL/GenBank/DDBJ databases">
        <title>Complete sequence of Chloroherpeton thalassium ATCC 35110.</title>
        <authorList>
            <consortium name="US DOE Joint Genome Institute"/>
            <person name="Lucas S."/>
            <person name="Copeland A."/>
            <person name="Lapidus A."/>
            <person name="Glavina del Rio T."/>
            <person name="Dalin E."/>
            <person name="Tice H."/>
            <person name="Bruce D."/>
            <person name="Goodwin L."/>
            <person name="Pitluck S."/>
            <person name="Schmutz J."/>
            <person name="Larimer F."/>
            <person name="Land M."/>
            <person name="Hauser L."/>
            <person name="Kyrpides N."/>
            <person name="Mikhailova N."/>
            <person name="Liu Z."/>
            <person name="Li T."/>
            <person name="Zhao F."/>
            <person name="Overmann J."/>
            <person name="Bryant D.A."/>
            <person name="Richardson P."/>
        </authorList>
    </citation>
    <scope>NUCLEOTIDE SEQUENCE [LARGE SCALE GENOMIC DNA]</scope>
    <source>
        <strain evidence="13">ATCC 35110 / GB-78</strain>
    </source>
</reference>
<keyword evidence="4 12" id="KW-0436">Ligase</keyword>
<dbReference type="GO" id="GO:0015979">
    <property type="term" value="P:photosynthesis"/>
    <property type="evidence" value="ECO:0007669"/>
    <property type="project" value="UniProtKB-KW"/>
</dbReference>
<dbReference type="InterPro" id="IPR003672">
    <property type="entry name" value="CobN/Mg_chltase"/>
</dbReference>
<evidence type="ECO:0000259" key="11">
    <source>
        <dbReference type="Pfam" id="PF11965"/>
    </source>
</evidence>
<dbReference type="AlphaFoldDB" id="B3QT56"/>
<proteinExistence type="inferred from homology"/>
<dbReference type="KEGG" id="cts:Ctha_1698"/>
<evidence type="ECO:0000256" key="8">
    <source>
        <dbReference type="ARBA" id="ARBA00023444"/>
    </source>
</evidence>
<keyword evidence="3" id="KW-0602">Photosynthesis</keyword>
<evidence type="ECO:0000256" key="4">
    <source>
        <dbReference type="ARBA" id="ARBA00022598"/>
    </source>
</evidence>
<evidence type="ECO:0000256" key="6">
    <source>
        <dbReference type="ARBA" id="ARBA00022840"/>
    </source>
</evidence>
<comment type="similarity">
    <text evidence="1">Belongs to the Mg-chelatase subunit H family.</text>
</comment>
<name>B3QT56_CHLT3</name>
<dbReference type="Proteomes" id="UP000001208">
    <property type="component" value="Chromosome"/>
</dbReference>
<dbReference type="RefSeq" id="WP_012500239.1">
    <property type="nucleotide sequence ID" value="NC_011026.1"/>
</dbReference>
<comment type="catalytic activity">
    <reaction evidence="9">
        <text>protoporphyrin IX + Mg(2+) + ATP + H2O = Mg-protoporphyrin IX + ADP + phosphate + 3 H(+)</text>
        <dbReference type="Rhea" id="RHEA:13961"/>
        <dbReference type="ChEBI" id="CHEBI:15377"/>
        <dbReference type="ChEBI" id="CHEBI:15378"/>
        <dbReference type="ChEBI" id="CHEBI:18420"/>
        <dbReference type="ChEBI" id="CHEBI:30616"/>
        <dbReference type="ChEBI" id="CHEBI:43474"/>
        <dbReference type="ChEBI" id="CHEBI:57306"/>
        <dbReference type="ChEBI" id="CHEBI:60492"/>
        <dbReference type="ChEBI" id="CHEBI:456216"/>
        <dbReference type="EC" id="6.6.1.1"/>
    </reaction>
</comment>
<keyword evidence="5" id="KW-0547">Nucleotide-binding</keyword>
<evidence type="ECO:0000313" key="13">
    <source>
        <dbReference type="Proteomes" id="UP000001208"/>
    </source>
</evidence>
<evidence type="ECO:0000259" key="10">
    <source>
        <dbReference type="Pfam" id="PF02514"/>
    </source>
</evidence>
<keyword evidence="7" id="KW-0149">Chlorophyll biosynthesis</keyword>
<dbReference type="EMBL" id="CP001100">
    <property type="protein sequence ID" value="ACF14155.1"/>
    <property type="molecule type" value="Genomic_DNA"/>
</dbReference>
<feature type="domain" description="Magnesium chelatase subunit H N-terminal" evidence="11">
    <location>
        <begin position="6"/>
        <end position="160"/>
    </location>
</feature>
<gene>
    <name evidence="12" type="ordered locus">Ctha_1698</name>
</gene>
<evidence type="ECO:0000313" key="12">
    <source>
        <dbReference type="EMBL" id="ACF14155.1"/>
    </source>
</evidence>
<evidence type="ECO:0000256" key="2">
    <source>
        <dbReference type="ARBA" id="ARBA00012825"/>
    </source>
</evidence>